<keyword evidence="1" id="KW-0547">Nucleotide-binding</keyword>
<dbReference type="PROSITE" id="PS50975">
    <property type="entry name" value="ATP_GRASP"/>
    <property type="match status" value="1"/>
</dbReference>
<dbReference type="Proteomes" id="UP000261285">
    <property type="component" value="Unassembled WGS sequence"/>
</dbReference>
<proteinExistence type="predicted"/>
<protein>
    <submittedName>
        <fullName evidence="3">ATP-grasp domain-containing protein</fullName>
    </submittedName>
</protein>
<evidence type="ECO:0000313" key="5">
    <source>
        <dbReference type="Proteomes" id="UP000261285"/>
    </source>
</evidence>
<evidence type="ECO:0000313" key="4">
    <source>
        <dbReference type="EMBL" id="RHG03185.1"/>
    </source>
</evidence>
<gene>
    <name evidence="4" type="ORF">DW641_15390</name>
    <name evidence="3" type="ORF">DXB16_05145</name>
</gene>
<dbReference type="InterPro" id="IPR003806">
    <property type="entry name" value="ATP-grasp_PylC-type"/>
</dbReference>
<dbReference type="Pfam" id="PF02655">
    <property type="entry name" value="ATP-grasp_3"/>
    <property type="match status" value="1"/>
</dbReference>
<dbReference type="GO" id="GO:0005524">
    <property type="term" value="F:ATP binding"/>
    <property type="evidence" value="ECO:0007669"/>
    <property type="project" value="UniProtKB-UniRule"/>
</dbReference>
<organism evidence="3 5">
    <name type="scientific">Dorea longicatena</name>
    <dbReference type="NCBI Taxonomy" id="88431"/>
    <lineage>
        <taxon>Bacteria</taxon>
        <taxon>Bacillati</taxon>
        <taxon>Bacillota</taxon>
        <taxon>Clostridia</taxon>
        <taxon>Lachnospirales</taxon>
        <taxon>Lachnospiraceae</taxon>
        <taxon>Dorea</taxon>
    </lineage>
</organism>
<keyword evidence="1" id="KW-0067">ATP-binding</keyword>
<sequence length="376" mass="43608">MAIKIWVGKRESDILTYQYFDVSITFWGSNTNNNHSFCSSNRVKANYNKKFTEFVKDLLIKYISLDKNTEIHFYNNEFAYKLMNLEPLLEKYIVNINSKRILDITHHKTLSRVWLQNTIDVPDFACLSKSECHYQQLIRKYPSYDKFIIQKNMSGGGEGTYLIDKHNCEIILSNLAANDIYLISPYYENNISLSCHLLIDNKKVTVFPISQQLLNYDNNKIAYCGNKYLDNNNELAIQVKNKAINVGKRLMEINYRGICGLDFIFIQNNILLIEINPRYQGSSYLLNAVLNVYNLPSLFELNSICFSANYINNDITSQIDKMSVSFESYTSIYKLGGCNDIKNLPKNVLLFLDGLSNANKFEDGVYLYRYLKSEPK</sequence>
<dbReference type="Proteomes" id="UP000284112">
    <property type="component" value="Unassembled WGS sequence"/>
</dbReference>
<dbReference type="RefSeq" id="WP_117597668.1">
    <property type="nucleotide sequence ID" value="NZ_CABMEZ010000003.1"/>
</dbReference>
<dbReference type="SUPFAM" id="SSF56059">
    <property type="entry name" value="Glutathione synthetase ATP-binding domain-like"/>
    <property type="match status" value="1"/>
</dbReference>
<accession>A0A3E5GGM3</accession>
<dbReference type="GO" id="GO:0046872">
    <property type="term" value="F:metal ion binding"/>
    <property type="evidence" value="ECO:0007669"/>
    <property type="project" value="InterPro"/>
</dbReference>
<evidence type="ECO:0000313" key="6">
    <source>
        <dbReference type="Proteomes" id="UP000284112"/>
    </source>
</evidence>
<evidence type="ECO:0000313" key="3">
    <source>
        <dbReference type="EMBL" id="RGO33967.1"/>
    </source>
</evidence>
<reference evidence="5 6" key="1">
    <citation type="submission" date="2018-08" db="EMBL/GenBank/DDBJ databases">
        <title>A genome reference for cultivated species of the human gut microbiota.</title>
        <authorList>
            <person name="Zou Y."/>
            <person name="Xue W."/>
            <person name="Luo G."/>
        </authorList>
    </citation>
    <scope>NUCLEOTIDE SEQUENCE [LARGE SCALE GENOMIC DNA]</scope>
    <source>
        <strain evidence="4 6">AM23-13</strain>
        <strain evidence="3 5">OM02-16</strain>
    </source>
</reference>
<dbReference type="InterPro" id="IPR011761">
    <property type="entry name" value="ATP-grasp"/>
</dbReference>
<evidence type="ECO:0000259" key="2">
    <source>
        <dbReference type="PROSITE" id="PS50975"/>
    </source>
</evidence>
<dbReference type="Gene3D" id="3.30.470.20">
    <property type="entry name" value="ATP-grasp fold, B domain"/>
    <property type="match status" value="1"/>
</dbReference>
<name>A0A3E5GGM3_9FIRM</name>
<dbReference type="AlphaFoldDB" id="A0A3E5GGM3"/>
<dbReference type="EMBL" id="QRHW01000056">
    <property type="protein sequence ID" value="RHG03185.1"/>
    <property type="molecule type" value="Genomic_DNA"/>
</dbReference>
<feature type="domain" description="ATP-grasp" evidence="2">
    <location>
        <begin position="111"/>
        <end position="303"/>
    </location>
</feature>
<dbReference type="EMBL" id="QSVN01000003">
    <property type="protein sequence ID" value="RGO33967.1"/>
    <property type="molecule type" value="Genomic_DNA"/>
</dbReference>
<comment type="caution">
    <text evidence="3">The sequence shown here is derived from an EMBL/GenBank/DDBJ whole genome shotgun (WGS) entry which is preliminary data.</text>
</comment>
<evidence type="ECO:0000256" key="1">
    <source>
        <dbReference type="PROSITE-ProRule" id="PRU00409"/>
    </source>
</evidence>